<name>A0A9X2IFP0_9ACTN</name>
<evidence type="ECO:0000256" key="1">
    <source>
        <dbReference type="ARBA" id="ARBA00022741"/>
    </source>
</evidence>
<dbReference type="CDD" id="cd01127">
    <property type="entry name" value="TrwB_TraG_TraD_VirD4"/>
    <property type="match status" value="1"/>
</dbReference>
<feature type="domain" description="FtsK" evidence="5">
    <location>
        <begin position="1072"/>
        <end position="1266"/>
    </location>
</feature>
<dbReference type="PROSITE" id="PS50901">
    <property type="entry name" value="FTSK"/>
    <property type="match status" value="2"/>
</dbReference>
<reference evidence="6" key="1">
    <citation type="submission" date="2022-05" db="EMBL/GenBank/DDBJ databases">
        <authorList>
            <person name="Tuo L."/>
        </authorList>
    </citation>
    <scope>NUCLEOTIDE SEQUENCE</scope>
    <source>
        <strain evidence="6">BSK12Z-4</strain>
    </source>
</reference>
<evidence type="ECO:0000256" key="2">
    <source>
        <dbReference type="ARBA" id="ARBA00022840"/>
    </source>
</evidence>
<feature type="region of interest" description="Disordered" evidence="4">
    <location>
        <begin position="267"/>
        <end position="287"/>
    </location>
</feature>
<keyword evidence="1 3" id="KW-0547">Nucleotide-binding</keyword>
<feature type="region of interest" description="Disordered" evidence="4">
    <location>
        <begin position="970"/>
        <end position="992"/>
    </location>
</feature>
<proteinExistence type="predicted"/>
<feature type="region of interest" description="Disordered" evidence="4">
    <location>
        <begin position="167"/>
        <end position="223"/>
    </location>
</feature>
<protein>
    <submittedName>
        <fullName evidence="6">FtsK/SpoIIIE domain-containing protein</fullName>
    </submittedName>
</protein>
<organism evidence="6 7">
    <name type="scientific">Nocardioides bruguierae</name>
    <dbReference type="NCBI Taxonomy" id="2945102"/>
    <lineage>
        <taxon>Bacteria</taxon>
        <taxon>Bacillati</taxon>
        <taxon>Actinomycetota</taxon>
        <taxon>Actinomycetes</taxon>
        <taxon>Propionibacteriales</taxon>
        <taxon>Nocardioidaceae</taxon>
        <taxon>Nocardioides</taxon>
    </lineage>
</organism>
<dbReference type="PANTHER" id="PTHR22683:SF1">
    <property type="entry name" value="TYPE VII SECRETION SYSTEM PROTEIN ESSC"/>
    <property type="match status" value="1"/>
</dbReference>
<dbReference type="InterPro" id="IPR050206">
    <property type="entry name" value="FtsK/SpoIIIE/SftA"/>
</dbReference>
<comment type="caution">
    <text evidence="6">The sequence shown here is derived from an EMBL/GenBank/DDBJ whole genome shotgun (WGS) entry which is preliminary data.</text>
</comment>
<dbReference type="GO" id="GO:0005524">
    <property type="term" value="F:ATP binding"/>
    <property type="evidence" value="ECO:0007669"/>
    <property type="project" value="UniProtKB-UniRule"/>
</dbReference>
<dbReference type="InterPro" id="IPR002543">
    <property type="entry name" value="FtsK_dom"/>
</dbReference>
<dbReference type="SUPFAM" id="SSF52540">
    <property type="entry name" value="P-loop containing nucleoside triphosphate hydrolases"/>
    <property type="match status" value="2"/>
</dbReference>
<feature type="binding site" evidence="3">
    <location>
        <begin position="734"/>
        <end position="741"/>
    </location>
    <ligand>
        <name>ATP</name>
        <dbReference type="ChEBI" id="CHEBI:30616"/>
    </ligand>
</feature>
<dbReference type="Proteomes" id="UP001139485">
    <property type="component" value="Unassembled WGS sequence"/>
</dbReference>
<evidence type="ECO:0000313" key="7">
    <source>
        <dbReference type="Proteomes" id="UP001139485"/>
    </source>
</evidence>
<evidence type="ECO:0000256" key="4">
    <source>
        <dbReference type="SAM" id="MobiDB-lite"/>
    </source>
</evidence>
<keyword evidence="2 3" id="KW-0067">ATP-binding</keyword>
<dbReference type="RefSeq" id="WP_250827724.1">
    <property type="nucleotide sequence ID" value="NZ_JAMOIL010000016.1"/>
</dbReference>
<feature type="domain" description="FtsK" evidence="5">
    <location>
        <begin position="716"/>
        <end position="908"/>
    </location>
</feature>
<evidence type="ECO:0000256" key="3">
    <source>
        <dbReference type="PROSITE-ProRule" id="PRU00289"/>
    </source>
</evidence>
<dbReference type="GO" id="GO:0003677">
    <property type="term" value="F:DNA binding"/>
    <property type="evidence" value="ECO:0007669"/>
    <property type="project" value="InterPro"/>
</dbReference>
<dbReference type="InterPro" id="IPR027417">
    <property type="entry name" value="P-loop_NTPase"/>
</dbReference>
<feature type="compositionally biased region" description="Acidic residues" evidence="4">
    <location>
        <begin position="188"/>
        <end position="199"/>
    </location>
</feature>
<dbReference type="InterPro" id="IPR003593">
    <property type="entry name" value="AAA+_ATPase"/>
</dbReference>
<dbReference type="EMBL" id="JAMOIL010000016">
    <property type="protein sequence ID" value="MCM0621263.1"/>
    <property type="molecule type" value="Genomic_DNA"/>
</dbReference>
<sequence>MRLSVSVVDGSTRTRRDVLLDAEPDTAVADVLPVLLRATGSEVHPEFARRASLWVDGARAGAEDTLRTAGVRPGSVLALHETDGWDVLLPRGVVELRVVAGPGAGRVHRLGLGDHAVGNGAEGMSLPDLLLPPDALTVRVSPDATLSVLTCDPALRAGARLDGAPLAAAEDDGSDEPDVRPDVRPDGQDPEEGDAEVGDDQGLSPAVLEALPDSALSRRERRRRDALRERARAAAVREPRPEDPLPWPAGADLRLGGTVLQWHPVWQPDADATPSPDRLGTDFNRPPRLRRPVRERSFVLPAAPRPPRRVSLPWQMVLAPAVMAAPMALLFGSPRYLVLAALSPVMALFNWVAQRRGSVRDHREAVVAFRRDLSSVLGRLATQVRRERDDRREDLPDPAAVLLAAAGPGRLLWRRRREDDDALLLRLGVADLPSTIEVRDRSRSDHEEEREPDVLGDAPVGVSLRQVPVVGVCGDPAEADALARWLVGQAAVLHTPRDLRVVVLTGAEREPQWGWTRWLPHCRAEGEPVAALLGTDQSSVGRRVAELVQLVEDRRGDDSPGSVARRAQGGVPPGPDVLVVLDGARALRSLPGVVTLLREGPAVGVHTLCLDEDERSLPEECGAVLEVLDGALELRRTTAGAVSRIRPDLVEPAWAERVGRALAPVRDTTPDQAASTLPSSARLLELVGMPEPTDRAVAAGWGPHARTEVVLGAGFDGPFRLDLRTDGPHALVAGTTGSGKSELLQTLVASLALANSPEQMTFVLVDYKGGSAFKDCARLPHTVGMVTDLDTHLVGRALTSLGAELRRREHLLAGPGAKDLEDYWALQARDPSLPVLPRLAIVIDEFASLKSELPDFVDGLVTIAQRGRSLGIHLVLATQRPTGVVSNDIRANTNLRISLRMTDEAESRDVIDASDAATIGADQPGRGYARLGHSSLLPFQAGRVGGARPDAAADAARAGVEPTAWSVDWRRVGDTAPQRPAAGGPSTDEGETDLSVLVDAARGAGALREIAAPHAPWLPALPGLVLADDLAADDLAADDLAAAAAPAATGADRSTGLGTPWLLEDHPATQQQAARSFTLGGSGHLAVVGGPRSGRSTALRTIATGLARAGSSRDVHLYGLDCGNGALLPLTALPHTGAVVQRTETERAGRLLDRLVEEVRARQDLLGRSGFADVDEQRRAAAPEDRLPYLVLLLDRWEGFTADLGEIDLGRLNDAVLQLLREGASVGVQLVLTGDRSLLTGRISTTIEQKLLLRLPDRGDYGQGGLKVKDLPDEIGEGRGFWAEHGTEAQVAVLTQDASGAAQSEAVRTLGAALSTAEADLPPAPAHQRPVGLAALPAQLALGDVLGDTGNAPALPPGHVALAVGGDRLALLGVEAVTSPALVVGQPRSGRTTALCLAAEHARRTGRRAWALTPTANELTALLGEDAVVAAGAAPEDVIGHLRGLPDGSVLLVDDAETLREGPLAGMLQAVVRQSRERDFRVVVAGGHEIGAGFSGWLVEARKGRKGLLLSPRETGHGDLFGLRVPRTSLQARLTPGRGLLLDGDGDVVPVQVPRG</sequence>
<evidence type="ECO:0000259" key="5">
    <source>
        <dbReference type="PROSITE" id="PS50901"/>
    </source>
</evidence>
<accession>A0A9X2IFP0</accession>
<feature type="compositionally biased region" description="Basic and acidic residues" evidence="4">
    <location>
        <begin position="177"/>
        <end position="187"/>
    </location>
</feature>
<dbReference type="Pfam" id="PF01580">
    <property type="entry name" value="FtsK_SpoIIIE"/>
    <property type="match status" value="2"/>
</dbReference>
<dbReference type="SMART" id="SM00382">
    <property type="entry name" value="AAA"/>
    <property type="match status" value="3"/>
</dbReference>
<evidence type="ECO:0000313" key="6">
    <source>
        <dbReference type="EMBL" id="MCM0621263.1"/>
    </source>
</evidence>
<feature type="binding site" evidence="3">
    <location>
        <begin position="1089"/>
        <end position="1096"/>
    </location>
    <ligand>
        <name>ATP</name>
        <dbReference type="ChEBI" id="CHEBI:30616"/>
    </ligand>
</feature>
<gene>
    <name evidence="6" type="ORF">M8330_13290</name>
</gene>
<dbReference type="Gene3D" id="3.40.50.300">
    <property type="entry name" value="P-loop containing nucleotide triphosphate hydrolases"/>
    <property type="match status" value="3"/>
</dbReference>
<keyword evidence="7" id="KW-1185">Reference proteome</keyword>
<dbReference type="PANTHER" id="PTHR22683">
    <property type="entry name" value="SPORULATION PROTEIN RELATED"/>
    <property type="match status" value="1"/>
</dbReference>